<protein>
    <submittedName>
        <fullName evidence="2">Acyl-CoA dehydrogenase</fullName>
    </submittedName>
</protein>
<proteinExistence type="predicted"/>
<feature type="region of interest" description="Disordered" evidence="1">
    <location>
        <begin position="38"/>
        <end position="66"/>
    </location>
</feature>
<sequence length="399" mass="40370">MWWSPATRTAARVTTGPGYPVARAGHLHLDAFVEEPRTGFDRGGHVAHDHSSDAPDGTSAAERSDHGGLDGVVAAARAAGEDAAAALALAVSVGGRLPLPGSGATERRWQVLTAVGRASLTAARVLEAHSDALAVLAEAGLAAEPGRSWGVFAAEAPGLRLDARAADADTVRLSGTKPWCSLAGSLDRALVTAFVEDGRRRLFAVDLRSPGVRAQPVTGWVSRGLRSVPSTGVEFDGATATPVGEPEWYLDRPGFAWGGCGVAACWYGGALGVADTVRVAAADRGGELPAMHVGAIDAALTAARCVLADAAAAIDAGRAAGAAGATLALRVRAVVADAAERVLRAAAHALGPAPLAFDADHAARVADLEIYVRQHHAERDLAALGRAVLGGAVLAGAAG</sequence>
<dbReference type="EMBL" id="FQVU01000001">
    <property type="protein sequence ID" value="SHF71628.1"/>
    <property type="molecule type" value="Genomic_DNA"/>
</dbReference>
<accession>A0A1M5DX73</accession>
<dbReference type="STRING" id="1206085.SAMN05443575_0721"/>
<reference evidence="3" key="1">
    <citation type="submission" date="2016-11" db="EMBL/GenBank/DDBJ databases">
        <authorList>
            <person name="Varghese N."/>
            <person name="Submissions S."/>
        </authorList>
    </citation>
    <scope>NUCLEOTIDE SEQUENCE [LARGE SCALE GENOMIC DNA]</scope>
    <source>
        <strain evidence="3">DSM 45627</strain>
    </source>
</reference>
<dbReference type="GO" id="GO:0016627">
    <property type="term" value="F:oxidoreductase activity, acting on the CH-CH group of donors"/>
    <property type="evidence" value="ECO:0007669"/>
    <property type="project" value="InterPro"/>
</dbReference>
<organism evidence="2 3">
    <name type="scientific">Jatrophihabitans endophyticus</name>
    <dbReference type="NCBI Taxonomy" id="1206085"/>
    <lineage>
        <taxon>Bacteria</taxon>
        <taxon>Bacillati</taxon>
        <taxon>Actinomycetota</taxon>
        <taxon>Actinomycetes</taxon>
        <taxon>Jatrophihabitantales</taxon>
        <taxon>Jatrophihabitantaceae</taxon>
        <taxon>Jatrophihabitans</taxon>
    </lineage>
</organism>
<evidence type="ECO:0000313" key="3">
    <source>
        <dbReference type="Proteomes" id="UP000186132"/>
    </source>
</evidence>
<dbReference type="Proteomes" id="UP000186132">
    <property type="component" value="Unassembled WGS sequence"/>
</dbReference>
<dbReference type="InterPro" id="IPR046373">
    <property type="entry name" value="Acyl-CoA_Oxase/DH_mid-dom_sf"/>
</dbReference>
<dbReference type="SUPFAM" id="SSF56645">
    <property type="entry name" value="Acyl-CoA dehydrogenase NM domain-like"/>
    <property type="match status" value="1"/>
</dbReference>
<keyword evidence="3" id="KW-1185">Reference proteome</keyword>
<feature type="compositionally biased region" description="Basic and acidic residues" evidence="1">
    <location>
        <begin position="38"/>
        <end position="53"/>
    </location>
</feature>
<name>A0A1M5DX73_9ACTN</name>
<evidence type="ECO:0000313" key="2">
    <source>
        <dbReference type="EMBL" id="SHF71628.1"/>
    </source>
</evidence>
<dbReference type="AlphaFoldDB" id="A0A1M5DX73"/>
<gene>
    <name evidence="2" type="ORF">SAMN05443575_0721</name>
</gene>
<dbReference type="Gene3D" id="2.40.110.10">
    <property type="entry name" value="Butyryl-CoA Dehydrogenase, subunit A, domain 2"/>
    <property type="match status" value="1"/>
</dbReference>
<dbReference type="InterPro" id="IPR009100">
    <property type="entry name" value="AcylCoA_DH/oxidase_NM_dom_sf"/>
</dbReference>
<evidence type="ECO:0000256" key="1">
    <source>
        <dbReference type="SAM" id="MobiDB-lite"/>
    </source>
</evidence>